<accession>A0A2I0CTL8</accession>
<dbReference type="AlphaFoldDB" id="A0A2I0CTL8"/>
<evidence type="ECO:0000259" key="1">
    <source>
        <dbReference type="Pfam" id="PF17948"/>
    </source>
</evidence>
<evidence type="ECO:0000313" key="2">
    <source>
        <dbReference type="EMBL" id="PKF72691.1"/>
    </source>
</evidence>
<dbReference type="EMBL" id="PIYS01000003">
    <property type="protein sequence ID" value="PKF72691.1"/>
    <property type="molecule type" value="Genomic_DNA"/>
</dbReference>
<evidence type="ECO:0000313" key="3">
    <source>
        <dbReference type="Proteomes" id="UP000242861"/>
    </source>
</evidence>
<protein>
    <recommendedName>
        <fullName evidence="1">DnaT DNA-binding domain-containing protein</fullName>
    </recommendedName>
</protein>
<dbReference type="Pfam" id="PF17948">
    <property type="entry name" value="DnaT"/>
    <property type="match status" value="1"/>
</dbReference>
<dbReference type="InterPro" id="IPR040480">
    <property type="entry name" value="DnaT_DNA_bind"/>
</dbReference>
<sequence>MARARNIKPGFFSNEDLVELDFATRLLFIGLWTEADREGRLEDRPKRLKMALFPADNLDVDAMLGSLERLGFIRRYAVGELRVVQIVNWAKHQNPHHTEKPSVLPAEPEASIPGVSPDNGELTVNEQEPDGEYLADSLIPDSIVSHSLNAPVLDAPVADRGLTTMTLDWVPPERLLRQAAQRAGLALALFDREGIAPFVVHHAATGAAKTEAQWVASLVGWVLRDQRQAAARGNVRPFPAKPVPAADADWTVGVVL</sequence>
<gene>
    <name evidence="2" type="ORF">CW360_02960</name>
</gene>
<name>A0A2I0CTL8_9PSED</name>
<organism evidence="2 3">
    <name type="scientific">Pseudomonas fluvialis</name>
    <dbReference type="NCBI Taxonomy" id="1793966"/>
    <lineage>
        <taxon>Bacteria</taxon>
        <taxon>Pseudomonadati</taxon>
        <taxon>Pseudomonadota</taxon>
        <taxon>Gammaproteobacteria</taxon>
        <taxon>Pseudomonadales</taxon>
        <taxon>Pseudomonadaceae</taxon>
        <taxon>Pseudomonas</taxon>
    </lineage>
</organism>
<feature type="domain" description="DnaT DNA-binding" evidence="1">
    <location>
        <begin position="164"/>
        <end position="230"/>
    </location>
</feature>
<comment type="caution">
    <text evidence="2">The sequence shown here is derived from an EMBL/GenBank/DDBJ whole genome shotgun (WGS) entry which is preliminary data.</text>
</comment>
<dbReference type="Proteomes" id="UP000242861">
    <property type="component" value="Unassembled WGS sequence"/>
</dbReference>
<dbReference type="Gene3D" id="1.10.8.1180">
    <property type="match status" value="1"/>
</dbReference>
<proteinExistence type="predicted"/>
<dbReference type="RefSeq" id="WP_101192702.1">
    <property type="nucleotide sequence ID" value="NZ_PIYS01000003.1"/>
</dbReference>
<reference evidence="3" key="1">
    <citation type="submission" date="2017-12" db="EMBL/GenBank/DDBJ databases">
        <authorList>
            <person name="Yu X.-Y."/>
        </authorList>
    </citation>
    <scope>NUCLEOTIDE SEQUENCE [LARGE SCALE GENOMIC DNA]</scope>
    <source>
        <strain evidence="3">ZYSR67-Z</strain>
    </source>
</reference>